<dbReference type="Gene3D" id="3.40.190.10">
    <property type="entry name" value="Periplasmic binding protein-like II"/>
    <property type="match status" value="2"/>
</dbReference>
<dbReference type="NCBIfam" id="TIGR01098">
    <property type="entry name" value="3A0109s03R"/>
    <property type="match status" value="1"/>
</dbReference>
<feature type="chain" id="PRO_5037818682" evidence="3">
    <location>
        <begin position="27"/>
        <end position="293"/>
    </location>
</feature>
<protein>
    <submittedName>
        <fullName evidence="4">Phosphate/phosphite/phosphonate ABC transporter substrate-binding protein</fullName>
    </submittedName>
</protein>
<dbReference type="PANTHER" id="PTHR35841:SF1">
    <property type="entry name" value="PHOSPHONATES-BINDING PERIPLASMIC PROTEIN"/>
    <property type="match status" value="1"/>
</dbReference>
<dbReference type="Proteomes" id="UP000664096">
    <property type="component" value="Unassembled WGS sequence"/>
</dbReference>
<proteinExistence type="inferred from homology"/>
<evidence type="ECO:0000313" key="4">
    <source>
        <dbReference type="EMBL" id="MBN9670250.1"/>
    </source>
</evidence>
<dbReference type="GO" id="GO:0043190">
    <property type="term" value="C:ATP-binding cassette (ABC) transporter complex"/>
    <property type="evidence" value="ECO:0007669"/>
    <property type="project" value="InterPro"/>
</dbReference>
<dbReference type="SUPFAM" id="SSF53850">
    <property type="entry name" value="Periplasmic binding protein-like II"/>
    <property type="match status" value="1"/>
</dbReference>
<keyword evidence="2 3" id="KW-0732">Signal</keyword>
<evidence type="ECO:0000256" key="2">
    <source>
        <dbReference type="ARBA" id="ARBA00022729"/>
    </source>
</evidence>
<comment type="similarity">
    <text evidence="1">Belongs to the phosphate/phosphite/phosphonate binding protein family.</text>
</comment>
<name>A0A939EBR4_9HYPH</name>
<accession>A0A939EBR4</accession>
<reference evidence="4" key="1">
    <citation type="submission" date="2020-12" db="EMBL/GenBank/DDBJ databases">
        <title>Oil enriched cultivation method for isolating marine PHA-producing bacteria.</title>
        <authorList>
            <person name="Zheng W."/>
            <person name="Yu S."/>
            <person name="Huang Y."/>
        </authorList>
    </citation>
    <scope>NUCLEOTIDE SEQUENCE</scope>
    <source>
        <strain evidence="4">SY-2-12</strain>
    </source>
</reference>
<sequence length="293" mass="32070">MITRRRFGAIATSALALPFVASPAMSQQTRNGKLHLRFAIAPVRPTPAITIEEFEPVFKHLADELEATYELISPESWAAISVAMSNGHVDVGWLGPWGYVLANKQAGTEVIATVKYQGKPSYHAIIEGRPGLDIKEFPKDAKGMKLSLSDRGNTSGWLIPYAFFLKSGIDPNEFFELREGATFGNNVSMIQQELIDLGSNMDRGRNGMIEAGEMDPSKVVVYWTSEPLPNDAICVPKDFEPQLKARIREVLTGLPEDKAQMLMGSGYNGFVPSSHGDYGLVEEAGRLVGILPS</sequence>
<evidence type="ECO:0000313" key="5">
    <source>
        <dbReference type="Proteomes" id="UP000664096"/>
    </source>
</evidence>
<feature type="signal peptide" evidence="3">
    <location>
        <begin position="1"/>
        <end position="26"/>
    </location>
</feature>
<gene>
    <name evidence="4" type="ORF">JF539_07860</name>
</gene>
<dbReference type="InterPro" id="IPR005770">
    <property type="entry name" value="PhnD"/>
</dbReference>
<dbReference type="EMBL" id="JAEKJZ010000001">
    <property type="protein sequence ID" value="MBN9670250.1"/>
    <property type="molecule type" value="Genomic_DNA"/>
</dbReference>
<dbReference type="PANTHER" id="PTHR35841">
    <property type="entry name" value="PHOSPHONATES-BINDING PERIPLASMIC PROTEIN"/>
    <property type="match status" value="1"/>
</dbReference>
<dbReference type="RefSeq" id="WP_207139750.1">
    <property type="nucleotide sequence ID" value="NZ_JAEKJZ010000001.1"/>
</dbReference>
<dbReference type="GO" id="GO:0055085">
    <property type="term" value="P:transmembrane transport"/>
    <property type="evidence" value="ECO:0007669"/>
    <property type="project" value="InterPro"/>
</dbReference>
<evidence type="ECO:0000256" key="1">
    <source>
        <dbReference type="ARBA" id="ARBA00007162"/>
    </source>
</evidence>
<dbReference type="Pfam" id="PF12974">
    <property type="entry name" value="Phosphonate-bd"/>
    <property type="match status" value="1"/>
</dbReference>
<organism evidence="4 5">
    <name type="scientific">Roseibium aggregatum</name>
    <dbReference type="NCBI Taxonomy" id="187304"/>
    <lineage>
        <taxon>Bacteria</taxon>
        <taxon>Pseudomonadati</taxon>
        <taxon>Pseudomonadota</taxon>
        <taxon>Alphaproteobacteria</taxon>
        <taxon>Hyphomicrobiales</taxon>
        <taxon>Stappiaceae</taxon>
        <taxon>Roseibium</taxon>
    </lineage>
</organism>
<comment type="caution">
    <text evidence="4">The sequence shown here is derived from an EMBL/GenBank/DDBJ whole genome shotgun (WGS) entry which is preliminary data.</text>
</comment>
<dbReference type="CDD" id="cd01071">
    <property type="entry name" value="PBP2_PhnD_like"/>
    <property type="match status" value="1"/>
</dbReference>
<evidence type="ECO:0000256" key="3">
    <source>
        <dbReference type="SAM" id="SignalP"/>
    </source>
</evidence>
<dbReference type="AlphaFoldDB" id="A0A939EBR4"/>